<accession>A0A7G6TTD3</accession>
<evidence type="ECO:0000313" key="2">
    <source>
        <dbReference type="Proteomes" id="UP000515291"/>
    </source>
</evidence>
<proteinExistence type="predicted"/>
<protein>
    <submittedName>
        <fullName evidence="1">Uncharacterized protein</fullName>
    </submittedName>
</protein>
<name>A0A7G6TTD3_9BRAD</name>
<dbReference type="Proteomes" id="UP000515291">
    <property type="component" value="Chromosome"/>
</dbReference>
<dbReference type="RefSeq" id="WP_184514454.1">
    <property type="nucleotide sequence ID" value="NZ_CP050292.1"/>
</dbReference>
<organism evidence="1 2">
    <name type="scientific">Tardiphaga robiniae</name>
    <dbReference type="NCBI Taxonomy" id="943830"/>
    <lineage>
        <taxon>Bacteria</taxon>
        <taxon>Pseudomonadati</taxon>
        <taxon>Pseudomonadota</taxon>
        <taxon>Alphaproteobacteria</taxon>
        <taxon>Hyphomicrobiales</taxon>
        <taxon>Nitrobacteraceae</taxon>
        <taxon>Tardiphaga</taxon>
    </lineage>
</organism>
<dbReference type="KEGG" id="trb:HB776_01230"/>
<sequence length="87" mass="9458">MKFVKARPYAEPANAAARLLEIAKTLRIDEGRMPIGEWNGTFLKGGGSVAEYTAGRDKLIADGIIQIHECGGFIMWKSPDHGILSEA</sequence>
<dbReference type="EMBL" id="CP050292">
    <property type="protein sequence ID" value="QND70015.1"/>
    <property type="molecule type" value="Genomic_DNA"/>
</dbReference>
<gene>
    <name evidence="1" type="ORF">HB776_01230</name>
</gene>
<reference evidence="2" key="1">
    <citation type="journal article" date="2020" name="Mol. Plant Microbe">
        <title>Rhizobial microsymbionts of the narrowly endemic Oxytropis species growing in Kamchatka are characterized by significant genetic diversity and possess a set of genes that are associated with T3SS and T6SS secretion systems and can affect the development of symbiosis.</title>
        <authorList>
            <person name="Safronova V."/>
            <person name="Guro P."/>
            <person name="Sazanova A."/>
            <person name="Kuznetsova I."/>
            <person name="Belimov A."/>
            <person name="Yakubov V."/>
            <person name="Chirak E."/>
            <person name="Afonin A."/>
            <person name="Gogolev Y."/>
            <person name="Andronov E."/>
            <person name="Tikhonovich I."/>
        </authorList>
    </citation>
    <scope>NUCLEOTIDE SEQUENCE [LARGE SCALE GENOMIC DNA]</scope>
    <source>
        <strain evidence="2">581</strain>
    </source>
</reference>
<evidence type="ECO:0000313" key="1">
    <source>
        <dbReference type="EMBL" id="QND70015.1"/>
    </source>
</evidence>
<dbReference type="AlphaFoldDB" id="A0A7G6TTD3"/>